<evidence type="ECO:0008006" key="9">
    <source>
        <dbReference type="Google" id="ProtNLM"/>
    </source>
</evidence>
<feature type="transmembrane region" description="Helical" evidence="6">
    <location>
        <begin position="186"/>
        <end position="206"/>
    </location>
</feature>
<evidence type="ECO:0000313" key="7">
    <source>
        <dbReference type="EMBL" id="KAJ4821848.1"/>
    </source>
</evidence>
<keyword evidence="8" id="KW-1185">Reference proteome</keyword>
<feature type="transmembrane region" description="Helical" evidence="6">
    <location>
        <begin position="12"/>
        <end position="29"/>
    </location>
</feature>
<evidence type="ECO:0000256" key="3">
    <source>
        <dbReference type="ARBA" id="ARBA00022989"/>
    </source>
</evidence>
<evidence type="ECO:0000256" key="1">
    <source>
        <dbReference type="ARBA" id="ARBA00004141"/>
    </source>
</evidence>
<feature type="transmembrane region" description="Helical" evidence="6">
    <location>
        <begin position="280"/>
        <end position="301"/>
    </location>
</feature>
<evidence type="ECO:0000256" key="5">
    <source>
        <dbReference type="SAM" id="MobiDB-lite"/>
    </source>
</evidence>
<reference evidence="7" key="1">
    <citation type="submission" date="2022-02" db="EMBL/GenBank/DDBJ databases">
        <authorList>
            <person name="Henning P.M."/>
            <person name="McCubbin A.G."/>
            <person name="Shore J.S."/>
        </authorList>
    </citation>
    <scope>NUCLEOTIDE SEQUENCE</scope>
    <source>
        <strain evidence="7">F60SS</strain>
        <tissue evidence="7">Leaves</tissue>
    </source>
</reference>
<feature type="transmembrane region" description="Helical" evidence="6">
    <location>
        <begin position="307"/>
        <end position="325"/>
    </location>
</feature>
<protein>
    <recommendedName>
        <fullName evidence="9">WAT1-related protein</fullName>
    </recommendedName>
</protein>
<dbReference type="Proteomes" id="UP001141552">
    <property type="component" value="Unassembled WGS sequence"/>
</dbReference>
<dbReference type="OrthoDB" id="1727045at2759"/>
<evidence type="ECO:0000256" key="6">
    <source>
        <dbReference type="SAM" id="Phobius"/>
    </source>
</evidence>
<evidence type="ECO:0000256" key="2">
    <source>
        <dbReference type="ARBA" id="ARBA00022692"/>
    </source>
</evidence>
<dbReference type="AlphaFoldDB" id="A0A9Q0IY61"/>
<evidence type="ECO:0000313" key="8">
    <source>
        <dbReference type="Proteomes" id="UP001141552"/>
    </source>
</evidence>
<organism evidence="7 8">
    <name type="scientific">Turnera subulata</name>
    <dbReference type="NCBI Taxonomy" id="218843"/>
    <lineage>
        <taxon>Eukaryota</taxon>
        <taxon>Viridiplantae</taxon>
        <taxon>Streptophyta</taxon>
        <taxon>Embryophyta</taxon>
        <taxon>Tracheophyta</taxon>
        <taxon>Spermatophyta</taxon>
        <taxon>Magnoliopsida</taxon>
        <taxon>eudicotyledons</taxon>
        <taxon>Gunneridae</taxon>
        <taxon>Pentapetalae</taxon>
        <taxon>rosids</taxon>
        <taxon>fabids</taxon>
        <taxon>Malpighiales</taxon>
        <taxon>Passifloraceae</taxon>
        <taxon>Turnera</taxon>
    </lineage>
</organism>
<reference evidence="7" key="2">
    <citation type="journal article" date="2023" name="Plants (Basel)">
        <title>Annotation of the Turnera subulata (Passifloraceae) Draft Genome Reveals the S-Locus Evolved after the Divergence of Turneroideae from Passifloroideae in a Stepwise Manner.</title>
        <authorList>
            <person name="Henning P.M."/>
            <person name="Roalson E.H."/>
            <person name="Mir W."/>
            <person name="McCubbin A.G."/>
            <person name="Shore J.S."/>
        </authorList>
    </citation>
    <scope>NUCLEOTIDE SEQUENCE</scope>
    <source>
        <strain evidence="7">F60SS</strain>
    </source>
</reference>
<comment type="caution">
    <text evidence="7">The sequence shown here is derived from an EMBL/GenBank/DDBJ whole genome shotgun (WGS) entry which is preliminary data.</text>
</comment>
<dbReference type="InterPro" id="IPR037185">
    <property type="entry name" value="EmrE-like"/>
</dbReference>
<proteinExistence type="predicted"/>
<dbReference type="SUPFAM" id="SSF103481">
    <property type="entry name" value="Multidrug resistance efflux transporter EmrE"/>
    <property type="match status" value="1"/>
</dbReference>
<feature type="transmembrane region" description="Helical" evidence="6">
    <location>
        <begin position="252"/>
        <end position="273"/>
    </location>
</feature>
<feature type="transmembrane region" description="Helical" evidence="6">
    <location>
        <begin position="218"/>
        <end position="240"/>
    </location>
</feature>
<keyword evidence="4 6" id="KW-0472">Membrane</keyword>
<keyword evidence="2 6" id="KW-0812">Transmembrane</keyword>
<dbReference type="PANTHER" id="PTHR31218">
    <property type="entry name" value="WAT1-RELATED PROTEIN"/>
    <property type="match status" value="1"/>
</dbReference>
<comment type="subcellular location">
    <subcellularLocation>
        <location evidence="1">Membrane</location>
        <topology evidence="1">Multi-pass membrane protein</topology>
    </subcellularLocation>
</comment>
<dbReference type="InterPro" id="IPR030184">
    <property type="entry name" value="WAT1-related"/>
</dbReference>
<dbReference type="EMBL" id="JAKUCV010007839">
    <property type="protein sequence ID" value="KAJ4821848.1"/>
    <property type="molecule type" value="Genomic_DNA"/>
</dbReference>
<accession>A0A9Q0IY61</accession>
<gene>
    <name evidence="7" type="ORF">Tsubulata_051582</name>
</gene>
<sequence>MGGRYFHEQVLPFVAVFLTECSIIGYHTIFKAASMKGMSFYPFLFYCRVSATLALLPFLFIFPSAVKLPPSKSPLYCRICLLSLFKFLMLMFGLKGLEYSSPTLSSVMSNLSPTCTFTLAIILGMERRLSISKSSSQAKLIGTLVSISGALVVDLYKGPQIVSISSTTTTASNSFLQSLGSPTTNWVIGGLMFTIEELFSSIWYIILAQVMRVYPAEIGVMFFSHLVEIFIAAPVCIIAEPNLSAWRLGPDISLVAVVYSGFIGACFIVRAWAVRIKGPVYLAMFKPLSIAVAAFMSFIFLGEALHLGSVIGAIIVCIGFYALLWGKAKEEEDPEDTYTFSNLTASPKDEKTPLLAATP</sequence>
<evidence type="ECO:0000256" key="4">
    <source>
        <dbReference type="ARBA" id="ARBA00023136"/>
    </source>
</evidence>
<feature type="transmembrane region" description="Helical" evidence="6">
    <location>
        <begin position="75"/>
        <end position="94"/>
    </location>
</feature>
<feature type="transmembrane region" description="Helical" evidence="6">
    <location>
        <begin position="41"/>
        <end position="63"/>
    </location>
</feature>
<keyword evidence="3 6" id="KW-1133">Transmembrane helix</keyword>
<dbReference type="GO" id="GO:0016020">
    <property type="term" value="C:membrane"/>
    <property type="evidence" value="ECO:0007669"/>
    <property type="project" value="InterPro"/>
</dbReference>
<feature type="region of interest" description="Disordered" evidence="5">
    <location>
        <begin position="336"/>
        <end position="359"/>
    </location>
</feature>
<dbReference type="GO" id="GO:0022857">
    <property type="term" value="F:transmembrane transporter activity"/>
    <property type="evidence" value="ECO:0007669"/>
    <property type="project" value="InterPro"/>
</dbReference>
<name>A0A9Q0IY61_9ROSI</name>